<accession>A0A830HIE3</accession>
<dbReference type="GO" id="GO:0005524">
    <property type="term" value="F:ATP binding"/>
    <property type="evidence" value="ECO:0007669"/>
    <property type="project" value="UniProtKB-KW"/>
</dbReference>
<dbReference type="EMBL" id="BNJQ01000015">
    <property type="protein sequence ID" value="GHP07106.1"/>
    <property type="molecule type" value="Genomic_DNA"/>
</dbReference>
<dbReference type="SUPFAM" id="SSF52540">
    <property type="entry name" value="P-loop containing nucleoside triphosphate hydrolases"/>
    <property type="match status" value="1"/>
</dbReference>
<sequence length="688" mass="71763">MLRASGCLLGSGVPLGSRSLSLGASSLASSVVLPVSSAVSYGQFSPLQGFSRLQGYKTDASSSSSSSAPYPHSPHPHSPPPPLLVARTPPTPPSASTSTTTSTTFPPPLASSRMAPQTQESSDAENGSYTSMPQPQGPSLRFGGGSTPPTVSSHQASFDAKHLQHFAELPTPKELCEALHEHVVGQDAAKRTLSVAVYNHYRRVALAGHAAAAAAAAAQATNPTMSTNSGVFTTGLSSDGGLSRYPSTSANVDTTSAPKTFTPTYGANPVSRPSPPQQQMDREFAGNASTMLAAAQAASYGELRSDGSWVSGECSRSARAEKSIASILNTAASSDANAATPAAPTVELEKSNVLLFGPTGSGKTLLARTLARVANVPLVLADATTLTQAGYVGEDVESLLFKLLQAANFDVSLAERGIVYIDEVDKVARKSASSSVTRDVSGEGVQQALLKMIEGTVVNVPDKGGRKTPRGETIAMNTRDILFICGGAFVNLADAVAERTARTSIGFGAASASDIPKKDDLLRRVEAEDLVRFGLIPEFVGRFPVHCGLAELTVDELVLSLTKPRNALLKQYSALFAMNDARLCMSRGALRSVAKLAKSKGTGARGLRSLLERLLNDAMFEVPTLAREAKSSGSHDQIIVALTAADVMDEQGNVGHGARILRGDRGVSQFLAESEDEDMEEPPQAATA</sequence>
<dbReference type="CDD" id="cd19497">
    <property type="entry name" value="RecA-like_ClpX"/>
    <property type="match status" value="1"/>
</dbReference>
<evidence type="ECO:0008006" key="8">
    <source>
        <dbReference type="Google" id="ProtNLM"/>
    </source>
</evidence>
<feature type="compositionally biased region" description="Low complexity" evidence="3">
    <location>
        <begin position="61"/>
        <end position="70"/>
    </location>
</feature>
<dbReference type="InterPro" id="IPR003959">
    <property type="entry name" value="ATPase_AAA_core"/>
</dbReference>
<proteinExistence type="predicted"/>
<dbReference type="SMART" id="SM00382">
    <property type="entry name" value="AAA"/>
    <property type="match status" value="1"/>
</dbReference>
<evidence type="ECO:0000313" key="6">
    <source>
        <dbReference type="EMBL" id="GHP07106.1"/>
    </source>
</evidence>
<keyword evidence="2" id="KW-0067">ATP-binding</keyword>
<dbReference type="InterPro" id="IPR004487">
    <property type="entry name" value="Clp_protease_ATP-bd_su_ClpX"/>
</dbReference>
<dbReference type="PANTHER" id="PTHR48102:SF7">
    <property type="entry name" value="ATP-DEPENDENT CLP PROTEASE ATP-BINDING SUBUNIT CLPX-LIKE, MITOCHONDRIAL"/>
    <property type="match status" value="1"/>
</dbReference>
<keyword evidence="1" id="KW-0547">Nucleotide-binding</keyword>
<dbReference type="GO" id="GO:0016887">
    <property type="term" value="F:ATP hydrolysis activity"/>
    <property type="evidence" value="ECO:0007669"/>
    <property type="project" value="InterPro"/>
</dbReference>
<name>A0A830HIE3_9CHLO</name>
<evidence type="ECO:0000259" key="5">
    <source>
        <dbReference type="SMART" id="SM01086"/>
    </source>
</evidence>
<feature type="compositionally biased region" description="Polar residues" evidence="3">
    <location>
        <begin position="114"/>
        <end position="134"/>
    </location>
</feature>
<dbReference type="Gene3D" id="3.40.50.300">
    <property type="entry name" value="P-loop containing nucleotide triphosphate hydrolases"/>
    <property type="match status" value="1"/>
</dbReference>
<dbReference type="Pfam" id="PF07724">
    <property type="entry name" value="AAA_2"/>
    <property type="match status" value="1"/>
</dbReference>
<dbReference type="NCBIfam" id="NF003745">
    <property type="entry name" value="PRK05342.1"/>
    <property type="match status" value="1"/>
</dbReference>
<dbReference type="InterPro" id="IPR027417">
    <property type="entry name" value="P-loop_NTPase"/>
</dbReference>
<dbReference type="InterPro" id="IPR003593">
    <property type="entry name" value="AAA+_ATPase"/>
</dbReference>
<dbReference type="AlphaFoldDB" id="A0A830HIE3"/>
<dbReference type="InterPro" id="IPR050052">
    <property type="entry name" value="ATP-dep_Clp_protease_ClpX"/>
</dbReference>
<comment type="caution">
    <text evidence="6">The sequence shown here is derived from an EMBL/GenBank/DDBJ whole genome shotgun (WGS) entry which is preliminary data.</text>
</comment>
<dbReference type="InterPro" id="IPR019489">
    <property type="entry name" value="Clp_ATPase_C"/>
</dbReference>
<dbReference type="GO" id="GO:0140662">
    <property type="term" value="F:ATP-dependent protein folding chaperone"/>
    <property type="evidence" value="ECO:0007669"/>
    <property type="project" value="InterPro"/>
</dbReference>
<gene>
    <name evidence="6" type="ORF">PPROV_000584900</name>
</gene>
<dbReference type="GO" id="GO:0051082">
    <property type="term" value="F:unfolded protein binding"/>
    <property type="evidence" value="ECO:0007669"/>
    <property type="project" value="InterPro"/>
</dbReference>
<organism evidence="6 7">
    <name type="scientific">Pycnococcus provasolii</name>
    <dbReference type="NCBI Taxonomy" id="41880"/>
    <lineage>
        <taxon>Eukaryota</taxon>
        <taxon>Viridiplantae</taxon>
        <taxon>Chlorophyta</taxon>
        <taxon>Pseudoscourfieldiophyceae</taxon>
        <taxon>Pseudoscourfieldiales</taxon>
        <taxon>Pycnococcaceae</taxon>
        <taxon>Pycnococcus</taxon>
    </lineage>
</organism>
<reference evidence="6" key="1">
    <citation type="submission" date="2020-10" db="EMBL/GenBank/DDBJ databases">
        <title>Unveiling of a novel bifunctional photoreceptor, Dualchrome1, isolated from a cosmopolitan green alga.</title>
        <authorList>
            <person name="Suzuki S."/>
            <person name="Kawachi M."/>
        </authorList>
    </citation>
    <scope>NUCLEOTIDE SEQUENCE</scope>
    <source>
        <strain evidence="6">NIES 2893</strain>
    </source>
</reference>
<dbReference type="SMART" id="SM01086">
    <property type="entry name" value="ClpB_D2-small"/>
    <property type="match status" value="1"/>
</dbReference>
<dbReference type="GO" id="GO:0005759">
    <property type="term" value="C:mitochondrial matrix"/>
    <property type="evidence" value="ECO:0007669"/>
    <property type="project" value="TreeGrafter"/>
</dbReference>
<keyword evidence="7" id="KW-1185">Reference proteome</keyword>
<evidence type="ECO:0000256" key="1">
    <source>
        <dbReference type="ARBA" id="ARBA00022741"/>
    </source>
</evidence>
<dbReference type="PANTHER" id="PTHR48102">
    <property type="entry name" value="ATP-DEPENDENT CLP PROTEASE ATP-BINDING SUBUNIT CLPX-LIKE, MITOCHONDRIAL-RELATED"/>
    <property type="match status" value="1"/>
</dbReference>
<protein>
    <recommendedName>
        <fullName evidence="8">Clp ATPase C-terminal domain-containing protein</fullName>
    </recommendedName>
</protein>
<evidence type="ECO:0000259" key="4">
    <source>
        <dbReference type="SMART" id="SM00382"/>
    </source>
</evidence>
<evidence type="ECO:0000256" key="2">
    <source>
        <dbReference type="ARBA" id="ARBA00022840"/>
    </source>
</evidence>
<dbReference type="NCBIfam" id="TIGR00382">
    <property type="entry name" value="clpX"/>
    <property type="match status" value="1"/>
</dbReference>
<feature type="region of interest" description="Disordered" evidence="3">
    <location>
        <begin position="249"/>
        <end position="280"/>
    </location>
</feature>
<feature type="compositionally biased region" description="Pro residues" evidence="3">
    <location>
        <begin position="71"/>
        <end position="93"/>
    </location>
</feature>
<dbReference type="Proteomes" id="UP000660262">
    <property type="component" value="Unassembled WGS sequence"/>
</dbReference>
<evidence type="ECO:0000313" key="7">
    <source>
        <dbReference type="Proteomes" id="UP000660262"/>
    </source>
</evidence>
<feature type="domain" description="AAA+ ATPase" evidence="4">
    <location>
        <begin position="349"/>
        <end position="511"/>
    </location>
</feature>
<evidence type="ECO:0000256" key="3">
    <source>
        <dbReference type="SAM" id="MobiDB-lite"/>
    </source>
</evidence>
<dbReference type="OrthoDB" id="1721884at2759"/>
<dbReference type="Gene3D" id="1.10.8.60">
    <property type="match status" value="1"/>
</dbReference>
<feature type="compositionally biased region" description="Polar residues" evidence="3">
    <location>
        <begin position="249"/>
        <end position="265"/>
    </location>
</feature>
<feature type="domain" description="Clp ATPase C-terminal" evidence="5">
    <location>
        <begin position="552"/>
        <end position="640"/>
    </location>
</feature>
<feature type="region of interest" description="Disordered" evidence="3">
    <location>
        <begin position="55"/>
        <end position="157"/>
    </location>
</feature>
<feature type="compositionally biased region" description="Low complexity" evidence="3">
    <location>
        <begin position="94"/>
        <end position="104"/>
    </location>
</feature>
<feature type="compositionally biased region" description="Polar residues" evidence="3">
    <location>
        <begin position="147"/>
        <end position="156"/>
    </location>
</feature>
<dbReference type="GO" id="GO:0051603">
    <property type="term" value="P:proteolysis involved in protein catabolic process"/>
    <property type="evidence" value="ECO:0007669"/>
    <property type="project" value="TreeGrafter"/>
</dbReference>